<feature type="transmembrane region" description="Helical" evidence="1">
    <location>
        <begin position="117"/>
        <end position="135"/>
    </location>
</feature>
<feature type="transmembrane region" description="Helical" evidence="1">
    <location>
        <begin position="35"/>
        <end position="52"/>
    </location>
</feature>
<accession>A0ABU4ANG5</accession>
<dbReference type="Proteomes" id="UP001185659">
    <property type="component" value="Unassembled WGS sequence"/>
</dbReference>
<proteinExistence type="predicted"/>
<evidence type="ECO:0000313" key="3">
    <source>
        <dbReference type="Proteomes" id="UP001185659"/>
    </source>
</evidence>
<dbReference type="PANTHER" id="PTHR34989">
    <property type="entry name" value="PROTEIN HDED"/>
    <property type="match status" value="1"/>
</dbReference>
<feature type="transmembrane region" description="Helical" evidence="1">
    <location>
        <begin position="61"/>
        <end position="79"/>
    </location>
</feature>
<dbReference type="RefSeq" id="WP_224873405.1">
    <property type="nucleotide sequence ID" value="NZ_JAEKJX010000001.1"/>
</dbReference>
<feature type="transmembrane region" description="Helical" evidence="1">
    <location>
        <begin position="141"/>
        <end position="165"/>
    </location>
</feature>
<dbReference type="InterPro" id="IPR052712">
    <property type="entry name" value="Acid_resist_chaperone_HdeD"/>
</dbReference>
<dbReference type="EMBL" id="JAWLIP010000007">
    <property type="protein sequence ID" value="MDV6227789.1"/>
    <property type="molecule type" value="Genomic_DNA"/>
</dbReference>
<keyword evidence="3" id="KW-1185">Reference proteome</keyword>
<keyword evidence="1" id="KW-0472">Membrane</keyword>
<gene>
    <name evidence="2" type="ORF">R2G56_15925</name>
</gene>
<keyword evidence="1" id="KW-0812">Transmembrane</keyword>
<keyword evidence="1" id="KW-1133">Transmembrane helix</keyword>
<feature type="transmembrane region" description="Helical" evidence="1">
    <location>
        <begin position="85"/>
        <end position="105"/>
    </location>
</feature>
<comment type="caution">
    <text evidence="2">The sequence shown here is derived from an EMBL/GenBank/DDBJ whole genome shotgun (WGS) entry which is preliminary data.</text>
</comment>
<name>A0ABU4ANG5_9HYPH</name>
<evidence type="ECO:0000256" key="1">
    <source>
        <dbReference type="SAM" id="Phobius"/>
    </source>
</evidence>
<evidence type="ECO:0000313" key="2">
    <source>
        <dbReference type="EMBL" id="MDV6227789.1"/>
    </source>
</evidence>
<dbReference type="PANTHER" id="PTHR34989:SF1">
    <property type="entry name" value="PROTEIN HDED"/>
    <property type="match status" value="1"/>
</dbReference>
<dbReference type="Pfam" id="PF03729">
    <property type="entry name" value="DUF308"/>
    <property type="match status" value="1"/>
</dbReference>
<dbReference type="InterPro" id="IPR005325">
    <property type="entry name" value="DUF308_memb"/>
</dbReference>
<protein>
    <submittedName>
        <fullName evidence="2">DUF308 domain-containing protein</fullName>
    </submittedName>
</protein>
<sequence length="172" mass="18001">MKNWFWWLLAGIISLVGGFIALANPLAATLTAELLAGWVFIVVGILTILSVFNDQGWGGRLLSILLGLALLFVGVSLIANPLGGMVSLTFVVAAMLLAMGVMRIFLGIGASDSRLRWIMILAGIVSLVLGGMILANFPQSALVVLGIFLAVELISNGVSLIVLALSRKSPAA</sequence>
<reference evidence="2 3" key="1">
    <citation type="submission" date="2023-10" db="EMBL/GenBank/DDBJ databases">
        <authorList>
            <person name="Venkata Ramana C."/>
            <person name="Sasikala C."/>
            <person name="Dhurka M."/>
        </authorList>
    </citation>
    <scope>NUCLEOTIDE SEQUENCE [LARGE SCALE GENOMIC DNA]</scope>
    <source>
        <strain evidence="2 3">KCTC 32151</strain>
    </source>
</reference>
<organism evidence="2 3">
    <name type="scientific">Nitratireductor aquimarinus</name>
    <dbReference type="NCBI Taxonomy" id="889300"/>
    <lineage>
        <taxon>Bacteria</taxon>
        <taxon>Pseudomonadati</taxon>
        <taxon>Pseudomonadota</taxon>
        <taxon>Alphaproteobacteria</taxon>
        <taxon>Hyphomicrobiales</taxon>
        <taxon>Phyllobacteriaceae</taxon>
        <taxon>Nitratireductor</taxon>
    </lineage>
</organism>